<comment type="subcellular location">
    <subcellularLocation>
        <location evidence="3">Cytoplasm</location>
    </subcellularLocation>
</comment>
<dbReference type="InterPro" id="IPR029001">
    <property type="entry name" value="ITPase-like_fam"/>
</dbReference>
<organism evidence="4 5">
    <name type="scientific">Thermosipho japonicus</name>
    <dbReference type="NCBI Taxonomy" id="90323"/>
    <lineage>
        <taxon>Bacteria</taxon>
        <taxon>Thermotogati</taxon>
        <taxon>Thermotogota</taxon>
        <taxon>Thermotogae</taxon>
        <taxon>Thermotogales</taxon>
        <taxon>Fervidobacteriaceae</taxon>
        <taxon>Thermosipho</taxon>
    </lineage>
</organism>
<feature type="site" description="Important for substrate specificity" evidence="3">
    <location>
        <position position="147"/>
    </location>
</feature>
<dbReference type="CDD" id="cd00555">
    <property type="entry name" value="Maf"/>
    <property type="match status" value="1"/>
</dbReference>
<dbReference type="Proteomes" id="UP000555828">
    <property type="component" value="Unassembled WGS sequence"/>
</dbReference>
<dbReference type="GO" id="GO:0005737">
    <property type="term" value="C:cytoplasm"/>
    <property type="evidence" value="ECO:0007669"/>
    <property type="project" value="UniProtKB-SubCell"/>
</dbReference>
<dbReference type="NCBIfam" id="TIGR00172">
    <property type="entry name" value="maf"/>
    <property type="match status" value="1"/>
</dbReference>
<dbReference type="InterPro" id="IPR003697">
    <property type="entry name" value="Maf-like"/>
</dbReference>
<feature type="site" description="Important for substrate specificity" evidence="3">
    <location>
        <position position="65"/>
    </location>
</feature>
<dbReference type="RefSeq" id="WP_184619128.1">
    <property type="nucleotide sequence ID" value="NZ_JACHEX010000002.1"/>
</dbReference>
<dbReference type="PANTHER" id="PTHR43213:SF5">
    <property type="entry name" value="BIFUNCTIONAL DTTP_UTP PYROPHOSPHATASE_METHYLTRANSFERASE PROTEIN-RELATED"/>
    <property type="match status" value="1"/>
</dbReference>
<dbReference type="EC" id="3.6.1.9" evidence="3"/>
<evidence type="ECO:0000256" key="2">
    <source>
        <dbReference type="ARBA" id="ARBA00022801"/>
    </source>
</evidence>
<dbReference type="EMBL" id="JACHEX010000002">
    <property type="protein sequence ID" value="MBB6062450.1"/>
    <property type="molecule type" value="Genomic_DNA"/>
</dbReference>
<sequence length="191" mass="21621">MKIILASKSPRRIELLKLLKIDFEVIPSNLDENIKERDPKLLAEKLSYLKAMSIKKDGVVLAADTVVTLNKEIFGKPRDYKEAFRMLKSLSGKWHTVITGVTIKFKDEVITFSEKTNVKFKNLSKGLIEFYINTAKPFDKAGGYGIQELGSVLVEKIEGDYFNIVGLPISKVWDILWDRGIIDASKGEINK</sequence>
<dbReference type="Pfam" id="PF02545">
    <property type="entry name" value="Maf"/>
    <property type="match status" value="1"/>
</dbReference>
<gene>
    <name evidence="4" type="ORF">HNP65_000888</name>
</gene>
<dbReference type="Gene3D" id="3.90.950.10">
    <property type="match status" value="1"/>
</dbReference>
<dbReference type="SUPFAM" id="SSF52972">
    <property type="entry name" value="ITPase-like"/>
    <property type="match status" value="1"/>
</dbReference>
<comment type="catalytic activity">
    <reaction evidence="3">
        <text>dTTP + H2O = dTMP + diphosphate + H(+)</text>
        <dbReference type="Rhea" id="RHEA:28534"/>
        <dbReference type="ChEBI" id="CHEBI:15377"/>
        <dbReference type="ChEBI" id="CHEBI:15378"/>
        <dbReference type="ChEBI" id="CHEBI:33019"/>
        <dbReference type="ChEBI" id="CHEBI:37568"/>
        <dbReference type="ChEBI" id="CHEBI:63528"/>
        <dbReference type="EC" id="3.6.1.9"/>
    </reaction>
</comment>
<comment type="caution">
    <text evidence="4">The sequence shown here is derived from an EMBL/GenBank/DDBJ whole genome shotgun (WGS) entry which is preliminary data.</text>
</comment>
<evidence type="ECO:0000313" key="4">
    <source>
        <dbReference type="EMBL" id="MBB6062450.1"/>
    </source>
</evidence>
<evidence type="ECO:0000313" key="5">
    <source>
        <dbReference type="Proteomes" id="UP000555828"/>
    </source>
</evidence>
<dbReference type="PANTHER" id="PTHR43213">
    <property type="entry name" value="BIFUNCTIONAL DTTP/UTP PYROPHOSPHATASE/METHYLTRANSFERASE PROTEIN-RELATED"/>
    <property type="match status" value="1"/>
</dbReference>
<name>A0A841GT59_9BACT</name>
<evidence type="ECO:0000256" key="1">
    <source>
        <dbReference type="ARBA" id="ARBA00001968"/>
    </source>
</evidence>
<feature type="active site" description="Proton acceptor" evidence="3">
    <location>
        <position position="64"/>
    </location>
</feature>
<comment type="catalytic activity">
    <reaction evidence="3">
        <text>UTP + H2O = UMP + diphosphate + H(+)</text>
        <dbReference type="Rhea" id="RHEA:29395"/>
        <dbReference type="ChEBI" id="CHEBI:15377"/>
        <dbReference type="ChEBI" id="CHEBI:15378"/>
        <dbReference type="ChEBI" id="CHEBI:33019"/>
        <dbReference type="ChEBI" id="CHEBI:46398"/>
        <dbReference type="ChEBI" id="CHEBI:57865"/>
        <dbReference type="EC" id="3.6.1.9"/>
    </reaction>
</comment>
<keyword evidence="5" id="KW-1185">Reference proteome</keyword>
<dbReference type="HAMAP" id="MF_00528">
    <property type="entry name" value="Maf"/>
    <property type="match status" value="1"/>
</dbReference>
<evidence type="ECO:0000256" key="3">
    <source>
        <dbReference type="HAMAP-Rule" id="MF_00528"/>
    </source>
</evidence>
<proteinExistence type="inferred from homology"/>
<keyword evidence="3" id="KW-0963">Cytoplasm</keyword>
<comment type="similarity">
    <text evidence="3">Belongs to the Maf family. YhdE subfamily.</text>
</comment>
<dbReference type="AlphaFoldDB" id="A0A841GT59"/>
<comment type="function">
    <text evidence="3">Nucleoside triphosphate pyrophosphatase that hydrolyzes dTTP and UTP. May have a dual role in cell division arrest and in preventing the incorporation of modified nucleotides into cellular nucleic acids.</text>
</comment>
<reference evidence="4 5" key="1">
    <citation type="submission" date="2020-08" db="EMBL/GenBank/DDBJ databases">
        <title>Genomic Encyclopedia of Type Strains, Phase IV (KMG-IV): sequencing the most valuable type-strain genomes for metagenomic binning, comparative biology and taxonomic classification.</title>
        <authorList>
            <person name="Goeker M."/>
        </authorList>
    </citation>
    <scope>NUCLEOTIDE SEQUENCE [LARGE SCALE GENOMIC DNA]</scope>
    <source>
        <strain evidence="4 5">DSM 13481</strain>
    </source>
</reference>
<keyword evidence="2 3" id="KW-0378">Hydrolase</keyword>
<protein>
    <recommendedName>
        <fullName evidence="3">dTTP/UTP pyrophosphatase</fullName>
        <shortName evidence="3">dTTPase/UTPase</shortName>
        <ecNumber evidence="3">3.6.1.9</ecNumber>
    </recommendedName>
    <alternativeName>
        <fullName evidence="3">Nucleoside triphosphate pyrophosphatase</fullName>
    </alternativeName>
    <alternativeName>
        <fullName evidence="3">Nucleotide pyrophosphatase</fullName>
        <shortName evidence="3">Nucleotide PPase</shortName>
    </alternativeName>
</protein>
<dbReference type="PIRSF" id="PIRSF006305">
    <property type="entry name" value="Maf"/>
    <property type="match status" value="1"/>
</dbReference>
<dbReference type="GO" id="GO:0047429">
    <property type="term" value="F:nucleoside triphosphate diphosphatase activity"/>
    <property type="evidence" value="ECO:0007669"/>
    <property type="project" value="UniProtKB-EC"/>
</dbReference>
<dbReference type="GO" id="GO:0009117">
    <property type="term" value="P:nucleotide metabolic process"/>
    <property type="evidence" value="ECO:0007669"/>
    <property type="project" value="UniProtKB-KW"/>
</dbReference>
<comment type="caution">
    <text evidence="3">Lacks conserved residue(s) required for the propagation of feature annotation.</text>
</comment>
<feature type="site" description="Important for substrate specificity" evidence="3">
    <location>
        <position position="11"/>
    </location>
</feature>
<keyword evidence="3" id="KW-0546">Nucleotide metabolism</keyword>
<comment type="cofactor">
    <cofactor evidence="1 3">
        <name>a divalent metal cation</name>
        <dbReference type="ChEBI" id="CHEBI:60240"/>
    </cofactor>
</comment>
<accession>A0A841GT59</accession>